<evidence type="ECO:0000313" key="4">
    <source>
        <dbReference type="Proteomes" id="UP000723714"/>
    </source>
</evidence>
<keyword evidence="4" id="KW-1185">Reference proteome</keyword>
<accession>A0ABS6D828</accession>
<dbReference type="InterPro" id="IPR000523">
    <property type="entry name" value="Mg_chelatse_chII-like_cat_dom"/>
</dbReference>
<reference evidence="3 4" key="1">
    <citation type="submission" date="2021-06" db="EMBL/GenBank/DDBJ databases">
        <title>Faecalicatena sp. nov. isolated from porcine feces.</title>
        <authorList>
            <person name="Oh B.S."/>
            <person name="Lee J.H."/>
        </authorList>
    </citation>
    <scope>NUCLEOTIDE SEQUENCE [LARGE SCALE GENOMIC DNA]</scope>
    <source>
        <strain evidence="3 4">AGMB00832</strain>
    </source>
</reference>
<dbReference type="RefSeq" id="WP_216243869.1">
    <property type="nucleotide sequence ID" value="NZ_JABACJ020000018.1"/>
</dbReference>
<dbReference type="NCBIfam" id="TIGR00368">
    <property type="entry name" value="YifB family Mg chelatase-like AAA ATPase"/>
    <property type="match status" value="1"/>
</dbReference>
<organism evidence="3 4">
    <name type="scientific">Faecalicatena faecalis</name>
    <dbReference type="NCBI Taxonomy" id="2726362"/>
    <lineage>
        <taxon>Bacteria</taxon>
        <taxon>Bacillati</taxon>
        <taxon>Bacillota</taxon>
        <taxon>Clostridia</taxon>
        <taxon>Lachnospirales</taxon>
        <taxon>Lachnospiraceae</taxon>
        <taxon>Faecalicatena</taxon>
    </lineage>
</organism>
<dbReference type="PANTHER" id="PTHR32039:SF7">
    <property type="entry name" value="COMPETENCE PROTEIN COMM"/>
    <property type="match status" value="1"/>
</dbReference>
<feature type="domain" description="Mg chelatase-related protein C-terminal" evidence="2">
    <location>
        <begin position="406"/>
        <end position="501"/>
    </location>
</feature>
<gene>
    <name evidence="3" type="ORF">HGO97_016575</name>
</gene>
<comment type="caution">
    <text evidence="3">The sequence shown here is derived from an EMBL/GenBank/DDBJ whole genome shotgun (WGS) entry which is preliminary data.</text>
</comment>
<protein>
    <submittedName>
        <fullName evidence="3">YifB family Mg chelatase-like AAA ATPase</fullName>
    </submittedName>
</protein>
<sequence>MSFSSILSASVQGLKVEFIHVEADVSNGLPAFHMVGYLSSEVKEAAERVRTAIRNSGMDFPAKKTVINLSPATMRKRGAAFDLPIAISILISLGQLRQERVKEMLLIGELGLDGCVQKVPGILPIVLEAREAGIPVCMVPKANASEGALVDGIEIIGVRDLSEAVAFLSGIRSIEAQPHPIQSTAAVDQENLDYSDVQGQEAVKRAAEVAVAGGHNLLLVGPPGSGKSMVAKRISSIFPPMTMEESMEITKIYSIMGLVDKDAPLIRQRPFRSVHHTATKAALIGGGLIPMPGEISLAHGGVLFLDELPEFQKAVLEVLRQPLEEHQIRISRSYGNYVFPANFMLVSAMNPCPCGCYPDFERCTCTPGQIQNYLGKISQPFLDRMDICVEAPKVKYEALKNRKRQESSAQIRERVCRAREIQNQRYAGTHIISNAMLDVKELDTYCQLGSAENQLMEQAFSALGLTARTYHKILKVARTIADLEGAVEIKEKHIKEAIGYRTMDKKYWGR</sequence>
<dbReference type="InterPro" id="IPR004482">
    <property type="entry name" value="Mg_chelat-rel"/>
</dbReference>
<dbReference type="Pfam" id="PF13541">
    <property type="entry name" value="ChlI"/>
    <property type="match status" value="1"/>
</dbReference>
<dbReference type="Proteomes" id="UP000723714">
    <property type="component" value="Unassembled WGS sequence"/>
</dbReference>
<evidence type="ECO:0000259" key="2">
    <source>
        <dbReference type="Pfam" id="PF13335"/>
    </source>
</evidence>
<evidence type="ECO:0000259" key="1">
    <source>
        <dbReference type="Pfam" id="PF01078"/>
    </source>
</evidence>
<proteinExistence type="predicted"/>
<feature type="domain" description="Magnesium chelatase ChlI-like catalytic" evidence="1">
    <location>
        <begin position="193"/>
        <end position="398"/>
    </location>
</feature>
<evidence type="ECO:0000313" key="3">
    <source>
        <dbReference type="EMBL" id="MBU3877420.1"/>
    </source>
</evidence>
<dbReference type="PANTHER" id="PTHR32039">
    <property type="entry name" value="MAGNESIUM-CHELATASE SUBUNIT CHLI"/>
    <property type="match status" value="1"/>
</dbReference>
<dbReference type="Pfam" id="PF13335">
    <property type="entry name" value="Mg_chelatase_C"/>
    <property type="match status" value="1"/>
</dbReference>
<dbReference type="InterPro" id="IPR045006">
    <property type="entry name" value="CHLI-like"/>
</dbReference>
<name>A0ABS6D828_9FIRM</name>
<dbReference type="Pfam" id="PF01078">
    <property type="entry name" value="Mg_chelatase"/>
    <property type="match status" value="1"/>
</dbReference>
<dbReference type="InterPro" id="IPR025158">
    <property type="entry name" value="Mg_chelat-rel_C"/>
</dbReference>
<dbReference type="EMBL" id="JABACJ020000018">
    <property type="protein sequence ID" value="MBU3877420.1"/>
    <property type="molecule type" value="Genomic_DNA"/>
</dbReference>